<name>A0ABW8PE21_9FLAO</name>
<evidence type="ECO:0000313" key="3">
    <source>
        <dbReference type="Proteomes" id="UP001621706"/>
    </source>
</evidence>
<keyword evidence="1" id="KW-0812">Transmembrane</keyword>
<dbReference type="RefSeq" id="WP_123902192.1">
    <property type="nucleotide sequence ID" value="NZ_JAZGZP010000023.1"/>
</dbReference>
<keyword evidence="3" id="KW-1185">Reference proteome</keyword>
<accession>A0ABW8PE21</accession>
<keyword evidence="1" id="KW-1133">Transmembrane helix</keyword>
<reference evidence="2 3" key="1">
    <citation type="submission" date="2024-02" db="EMBL/GenBank/DDBJ databases">
        <title>Comparative Genomic Analysis of Flavobacterium Species Causing Columnaris Disease of Freshwater Fish in Thailand: Insights into Virulence and Resistance Mechanisms.</title>
        <authorList>
            <person name="Nguyen D."/>
            <person name="Chokmangmeepisarn P."/>
            <person name="Khianchaikhan K."/>
            <person name="Morishita M."/>
            <person name="Bunnoy A."/>
            <person name="Rodkhum C."/>
        </authorList>
    </citation>
    <scope>NUCLEOTIDE SEQUENCE [LARGE SCALE GENOMIC DNA]</scope>
    <source>
        <strain evidence="2 3">CNRT2201</strain>
    </source>
</reference>
<gene>
    <name evidence="2" type="ORF">V3I07_13520</name>
</gene>
<dbReference type="Proteomes" id="UP001621706">
    <property type="component" value="Unassembled WGS sequence"/>
</dbReference>
<comment type="caution">
    <text evidence="2">The sequence shown here is derived from an EMBL/GenBank/DDBJ whole genome shotgun (WGS) entry which is preliminary data.</text>
</comment>
<proteinExistence type="predicted"/>
<organism evidence="2 3">
    <name type="scientific">Flavobacterium oreochromis</name>
    <dbReference type="NCBI Taxonomy" id="2906078"/>
    <lineage>
        <taxon>Bacteria</taxon>
        <taxon>Pseudomonadati</taxon>
        <taxon>Bacteroidota</taxon>
        <taxon>Flavobacteriia</taxon>
        <taxon>Flavobacteriales</taxon>
        <taxon>Flavobacteriaceae</taxon>
        <taxon>Flavobacterium</taxon>
    </lineage>
</organism>
<feature type="transmembrane region" description="Helical" evidence="1">
    <location>
        <begin position="20"/>
        <end position="40"/>
    </location>
</feature>
<sequence length="175" mass="20669">MTKFMLNEELKDQILQTKLVYLNGYLASLAAINCFSVIGMKYKMYSFNFSAGNIEKSIQNNSYELFGVYPNDWTIEVFKIENWKEKLKIELYKPFIEIQSDSNSEEIQAIKDLKSRIKYSINEFIYLFENEFINKSVNVYETRITKGAFYRIMGIDLVFEIEETKIIFLQIMGVD</sequence>
<evidence type="ECO:0000256" key="1">
    <source>
        <dbReference type="SAM" id="Phobius"/>
    </source>
</evidence>
<protein>
    <submittedName>
        <fullName evidence="2">Uncharacterized protein</fullName>
    </submittedName>
</protein>
<keyword evidence="1" id="KW-0472">Membrane</keyword>
<dbReference type="EMBL" id="JAZGZP010000023">
    <property type="protein sequence ID" value="MFK7001909.1"/>
    <property type="molecule type" value="Genomic_DNA"/>
</dbReference>
<evidence type="ECO:0000313" key="2">
    <source>
        <dbReference type="EMBL" id="MFK7001909.1"/>
    </source>
</evidence>